<name>A0A9W9V4V1_9EURO</name>
<dbReference type="AlphaFoldDB" id="A0A9W9V4V1"/>
<dbReference type="EMBL" id="JAPZBS010000007">
    <property type="protein sequence ID" value="KAJ5369008.1"/>
    <property type="molecule type" value="Genomic_DNA"/>
</dbReference>
<dbReference type="GO" id="GO:0003824">
    <property type="term" value="F:catalytic activity"/>
    <property type="evidence" value="ECO:0007669"/>
    <property type="project" value="InterPro"/>
</dbReference>
<reference evidence="1" key="2">
    <citation type="journal article" date="2023" name="IMA Fungus">
        <title>Comparative genomic study of the Penicillium genus elucidates a diverse pangenome and 15 lateral gene transfer events.</title>
        <authorList>
            <person name="Petersen C."/>
            <person name="Sorensen T."/>
            <person name="Nielsen M.R."/>
            <person name="Sondergaard T.E."/>
            <person name="Sorensen J.L."/>
            <person name="Fitzpatrick D.A."/>
            <person name="Frisvad J.C."/>
            <person name="Nielsen K.L."/>
        </authorList>
    </citation>
    <scope>NUCLEOTIDE SEQUENCE</scope>
    <source>
        <strain evidence="1">IBT 29864</strain>
    </source>
</reference>
<dbReference type="InterPro" id="IPR053137">
    <property type="entry name" value="NLR-like"/>
</dbReference>
<accession>A0A9W9V4V1</accession>
<dbReference type="GeneID" id="81440866"/>
<protein>
    <recommendedName>
        <fullName evidence="3">Nucleoside phosphorylase domain-containing protein</fullName>
    </recommendedName>
</protein>
<evidence type="ECO:0000313" key="2">
    <source>
        <dbReference type="Proteomes" id="UP001147782"/>
    </source>
</evidence>
<evidence type="ECO:0000313" key="1">
    <source>
        <dbReference type="EMBL" id="KAJ5369008.1"/>
    </source>
</evidence>
<dbReference type="PANTHER" id="PTHR46082">
    <property type="entry name" value="ATP/GTP-BINDING PROTEIN-RELATED"/>
    <property type="match status" value="1"/>
</dbReference>
<dbReference type="SUPFAM" id="SSF53167">
    <property type="entry name" value="Purine and uridine phosphorylases"/>
    <property type="match status" value="1"/>
</dbReference>
<dbReference type="PANTHER" id="PTHR46082:SF11">
    <property type="entry name" value="AAA+ ATPASE DOMAIN-CONTAINING PROTEIN-RELATED"/>
    <property type="match status" value="1"/>
</dbReference>
<evidence type="ECO:0008006" key="3">
    <source>
        <dbReference type="Google" id="ProtNLM"/>
    </source>
</evidence>
<dbReference type="InterPro" id="IPR035994">
    <property type="entry name" value="Nucleoside_phosphorylase_sf"/>
</dbReference>
<dbReference type="RefSeq" id="XP_056553750.1">
    <property type="nucleotide sequence ID" value="XM_056701687.1"/>
</dbReference>
<dbReference type="Proteomes" id="UP001147782">
    <property type="component" value="Unassembled WGS sequence"/>
</dbReference>
<organism evidence="1 2">
    <name type="scientific">Penicillium cataractarum</name>
    <dbReference type="NCBI Taxonomy" id="2100454"/>
    <lineage>
        <taxon>Eukaryota</taxon>
        <taxon>Fungi</taxon>
        <taxon>Dikarya</taxon>
        <taxon>Ascomycota</taxon>
        <taxon>Pezizomycotina</taxon>
        <taxon>Eurotiomycetes</taxon>
        <taxon>Eurotiomycetidae</taxon>
        <taxon>Eurotiales</taxon>
        <taxon>Aspergillaceae</taxon>
        <taxon>Penicillium</taxon>
    </lineage>
</organism>
<comment type="caution">
    <text evidence="1">The sequence shown here is derived from an EMBL/GenBank/DDBJ whole genome shotgun (WGS) entry which is preliminary data.</text>
</comment>
<proteinExistence type="predicted"/>
<gene>
    <name evidence="1" type="ORF">N7496_008768</name>
</gene>
<dbReference type="OrthoDB" id="1577640at2759"/>
<reference evidence="1" key="1">
    <citation type="submission" date="2022-11" db="EMBL/GenBank/DDBJ databases">
        <authorList>
            <person name="Petersen C."/>
        </authorList>
    </citation>
    <scope>NUCLEOTIDE SEQUENCE</scope>
    <source>
        <strain evidence="1">IBT 29864</strain>
    </source>
</reference>
<sequence>MASKSIPKSALKQSPLHANFTIGWICILQKEYRAALAILDEIYDNIPLARGEGDRNLYVLGRVGKHYIVINVPPSDWNGRIRASTIAHNMRSSFPRMRFVLMVGIAGGAPSPKEDVRLGDVVLGTQVIPWNTGKWTQHGFERTGLTKVPPRELLEAITFLDQRFWSSDELLLSKAIEDIASKAPNGVAFIRPIKDRLYQPGFPHTESTCDCLQTESGLPGQLCLRSQRNGDSVRIFQGAIGSPNAFTGSETEKLRQARDTLIERRDFFREIIIPEIRQKQRIFRDDSPELRDEIQRLKDSQKVLKGHLQDINDILKDHDYLDSSPDPAVREEYRDLRTQLEKDLQAIESLASIAGGTLKNTGDMLMNLAGICKHNGMKVAGVVLVAISTFLGRTMKLWRSSKLSPEAMLEWIRSKVGMMRGSGNVNGHIQLV</sequence>
<dbReference type="Gene3D" id="3.40.50.1580">
    <property type="entry name" value="Nucleoside phosphorylase domain"/>
    <property type="match status" value="1"/>
</dbReference>
<dbReference type="GO" id="GO:0009116">
    <property type="term" value="P:nucleoside metabolic process"/>
    <property type="evidence" value="ECO:0007669"/>
    <property type="project" value="InterPro"/>
</dbReference>
<keyword evidence="2" id="KW-1185">Reference proteome</keyword>